<gene>
    <name evidence="3" type="ORF">EJ04DRAFT_557967</name>
</gene>
<organism evidence="3 4">
    <name type="scientific">Polyplosphaeria fusca</name>
    <dbReference type="NCBI Taxonomy" id="682080"/>
    <lineage>
        <taxon>Eukaryota</taxon>
        <taxon>Fungi</taxon>
        <taxon>Dikarya</taxon>
        <taxon>Ascomycota</taxon>
        <taxon>Pezizomycotina</taxon>
        <taxon>Dothideomycetes</taxon>
        <taxon>Pleosporomycetidae</taxon>
        <taxon>Pleosporales</taxon>
        <taxon>Tetraplosphaeriaceae</taxon>
        <taxon>Polyplosphaeria</taxon>
    </lineage>
</organism>
<proteinExistence type="predicted"/>
<dbReference type="EMBL" id="ML996097">
    <property type="protein sequence ID" value="KAF2741232.1"/>
    <property type="molecule type" value="Genomic_DNA"/>
</dbReference>
<dbReference type="AlphaFoldDB" id="A0A9P4RCZ3"/>
<evidence type="ECO:0000313" key="3">
    <source>
        <dbReference type="EMBL" id="KAF2741232.1"/>
    </source>
</evidence>
<dbReference type="InterPro" id="IPR031348">
    <property type="entry name" value="PigL_N"/>
</dbReference>
<accession>A0A9P4RCZ3</accession>
<feature type="coiled-coil region" evidence="1">
    <location>
        <begin position="31"/>
        <end position="58"/>
    </location>
</feature>
<evidence type="ECO:0000259" key="2">
    <source>
        <dbReference type="Pfam" id="PF17111"/>
    </source>
</evidence>
<dbReference type="Proteomes" id="UP000799444">
    <property type="component" value="Unassembled WGS sequence"/>
</dbReference>
<evidence type="ECO:0000256" key="1">
    <source>
        <dbReference type="SAM" id="Coils"/>
    </source>
</evidence>
<dbReference type="Pfam" id="PF17111">
    <property type="entry name" value="PigL_N"/>
    <property type="match status" value="1"/>
</dbReference>
<keyword evidence="4" id="KW-1185">Reference proteome</keyword>
<sequence>MSFLGEASAIIGIASVTITGINTLYKYVKELKDVPRAVETLQEELALLESNLRGLESLKTADPKIQDEINQTGLFQALEKCDKDCKQLKEDFDTWARRGEGSWLRKLDARRHLRRITKVEGTVDEVRNTQRALVCAVSILNLRLFLSQSISLSDNEANVQQVVLWRSEVESARNSALERAQIIEQENDDDVDAEVAVSELKKQADTSGDFLALYDKIISRLQNAEQLKQKIGNTTTAKTGKAQVGMPKDIVPLVQSQTIGDTDTGEGAESVVGIF</sequence>
<name>A0A9P4RCZ3_9PLEO</name>
<protein>
    <recommendedName>
        <fullName evidence="2">Azaphilone pigments biosynthesis cluster protein L N-terminal domain-containing protein</fullName>
    </recommendedName>
</protein>
<dbReference type="OrthoDB" id="432483at2759"/>
<evidence type="ECO:0000313" key="4">
    <source>
        <dbReference type="Proteomes" id="UP000799444"/>
    </source>
</evidence>
<feature type="domain" description="Azaphilone pigments biosynthesis cluster protein L N-terminal" evidence="2">
    <location>
        <begin position="4"/>
        <end position="102"/>
    </location>
</feature>
<reference evidence="3" key="1">
    <citation type="journal article" date="2020" name="Stud. Mycol.">
        <title>101 Dothideomycetes genomes: a test case for predicting lifestyles and emergence of pathogens.</title>
        <authorList>
            <person name="Haridas S."/>
            <person name="Albert R."/>
            <person name="Binder M."/>
            <person name="Bloem J."/>
            <person name="Labutti K."/>
            <person name="Salamov A."/>
            <person name="Andreopoulos B."/>
            <person name="Baker S."/>
            <person name="Barry K."/>
            <person name="Bills G."/>
            <person name="Bluhm B."/>
            <person name="Cannon C."/>
            <person name="Castanera R."/>
            <person name="Culley D."/>
            <person name="Daum C."/>
            <person name="Ezra D."/>
            <person name="Gonzalez J."/>
            <person name="Henrissat B."/>
            <person name="Kuo A."/>
            <person name="Liang C."/>
            <person name="Lipzen A."/>
            <person name="Lutzoni F."/>
            <person name="Magnuson J."/>
            <person name="Mondo S."/>
            <person name="Nolan M."/>
            <person name="Ohm R."/>
            <person name="Pangilinan J."/>
            <person name="Park H.-J."/>
            <person name="Ramirez L."/>
            <person name="Alfaro M."/>
            <person name="Sun H."/>
            <person name="Tritt A."/>
            <person name="Yoshinaga Y."/>
            <person name="Zwiers L.-H."/>
            <person name="Turgeon B."/>
            <person name="Goodwin S."/>
            <person name="Spatafora J."/>
            <person name="Crous P."/>
            <person name="Grigoriev I."/>
        </authorList>
    </citation>
    <scope>NUCLEOTIDE SEQUENCE</scope>
    <source>
        <strain evidence="3">CBS 125425</strain>
    </source>
</reference>
<keyword evidence="1" id="KW-0175">Coiled coil</keyword>
<comment type="caution">
    <text evidence="3">The sequence shown here is derived from an EMBL/GenBank/DDBJ whole genome shotgun (WGS) entry which is preliminary data.</text>
</comment>